<dbReference type="Gene3D" id="2.170.270.10">
    <property type="entry name" value="SET domain"/>
    <property type="match status" value="1"/>
</dbReference>
<dbReference type="InterPro" id="IPR001214">
    <property type="entry name" value="SET_dom"/>
</dbReference>
<dbReference type="InParanoid" id="G4ZLB5"/>
<keyword evidence="4" id="KW-1185">Reference proteome</keyword>
<dbReference type="SUPFAM" id="SSF82199">
    <property type="entry name" value="SET domain"/>
    <property type="match status" value="1"/>
</dbReference>
<sequence>MGAAGEVPAPLQGSDESTAKPGGNTPACVAAADNPSKRQPHDVVANFAGDATNVAGLCGNALGELNKIYLGKNLRTKALGVVAAGAIEAGEVFGQYLGEMEHMQPEKPTHPVRVAINAENMGGLMRFVYHSCEPLTKFVEVSNGRRTTVVMASTEDIRQGQEMTVDYGDDLWFICRCGSDRCRHRHLQDAQDPAVLKLVRLTPIFAPIDEKAHRSEPAQEFAPNDEMMGPLKISRALTTFCAAQA</sequence>
<name>G4ZLB5_PHYSP</name>
<dbReference type="EMBL" id="JH159155">
    <property type="protein sequence ID" value="EGZ15961.1"/>
    <property type="molecule type" value="Genomic_DNA"/>
</dbReference>
<dbReference type="SMART" id="SM00317">
    <property type="entry name" value="SET"/>
    <property type="match status" value="1"/>
</dbReference>
<reference evidence="3 4" key="1">
    <citation type="journal article" date="2006" name="Science">
        <title>Phytophthora genome sequences uncover evolutionary origins and mechanisms of pathogenesis.</title>
        <authorList>
            <person name="Tyler B.M."/>
            <person name="Tripathy S."/>
            <person name="Zhang X."/>
            <person name="Dehal P."/>
            <person name="Jiang R.H."/>
            <person name="Aerts A."/>
            <person name="Arredondo F.D."/>
            <person name="Baxter L."/>
            <person name="Bensasson D."/>
            <person name="Beynon J.L."/>
            <person name="Chapman J."/>
            <person name="Damasceno C.M."/>
            <person name="Dorrance A.E."/>
            <person name="Dou D."/>
            <person name="Dickerman A.W."/>
            <person name="Dubchak I.L."/>
            <person name="Garbelotto M."/>
            <person name="Gijzen M."/>
            <person name="Gordon S.G."/>
            <person name="Govers F."/>
            <person name="Grunwald N.J."/>
            <person name="Huang W."/>
            <person name="Ivors K.L."/>
            <person name="Jones R.W."/>
            <person name="Kamoun S."/>
            <person name="Krampis K."/>
            <person name="Lamour K.H."/>
            <person name="Lee M.K."/>
            <person name="McDonald W.H."/>
            <person name="Medina M."/>
            <person name="Meijer H.J."/>
            <person name="Nordberg E.K."/>
            <person name="Maclean D.J."/>
            <person name="Ospina-Giraldo M.D."/>
            <person name="Morris P.F."/>
            <person name="Phuntumart V."/>
            <person name="Putnam N.H."/>
            <person name="Rash S."/>
            <person name="Rose J.K."/>
            <person name="Sakihama Y."/>
            <person name="Salamov A.A."/>
            <person name="Savidor A."/>
            <person name="Scheuring C.F."/>
            <person name="Smith B.M."/>
            <person name="Sobral B.W."/>
            <person name="Terry A."/>
            <person name="Torto-Alalibo T.A."/>
            <person name="Win J."/>
            <person name="Xu Z."/>
            <person name="Zhang H."/>
            <person name="Grigoriev I.V."/>
            <person name="Rokhsar D.S."/>
            <person name="Boore J.L."/>
        </authorList>
    </citation>
    <scope>NUCLEOTIDE SEQUENCE [LARGE SCALE GENOMIC DNA]</scope>
    <source>
        <strain evidence="3 4">P6497</strain>
    </source>
</reference>
<dbReference type="GeneID" id="20646763"/>
<protein>
    <recommendedName>
        <fullName evidence="2">SET domain-containing protein</fullName>
    </recommendedName>
</protein>
<dbReference type="Pfam" id="PF00856">
    <property type="entry name" value="SET"/>
    <property type="match status" value="1"/>
</dbReference>
<gene>
    <name evidence="3" type="ORF">PHYSODRAFT_334153</name>
</gene>
<evidence type="ECO:0000259" key="2">
    <source>
        <dbReference type="PROSITE" id="PS50280"/>
    </source>
</evidence>
<proteinExistence type="predicted"/>
<evidence type="ECO:0000313" key="4">
    <source>
        <dbReference type="Proteomes" id="UP000002640"/>
    </source>
</evidence>
<organism evidence="3 4">
    <name type="scientific">Phytophthora sojae (strain P6497)</name>
    <name type="common">Soybean stem and root rot agent</name>
    <name type="synonym">Phytophthora megasperma f. sp. glycines</name>
    <dbReference type="NCBI Taxonomy" id="1094619"/>
    <lineage>
        <taxon>Eukaryota</taxon>
        <taxon>Sar</taxon>
        <taxon>Stramenopiles</taxon>
        <taxon>Oomycota</taxon>
        <taxon>Peronosporomycetes</taxon>
        <taxon>Peronosporales</taxon>
        <taxon>Peronosporaceae</taxon>
        <taxon>Phytophthora</taxon>
    </lineage>
</organism>
<evidence type="ECO:0000256" key="1">
    <source>
        <dbReference type="SAM" id="MobiDB-lite"/>
    </source>
</evidence>
<dbReference type="SMR" id="G4ZLB5"/>
<accession>G4ZLB5</accession>
<dbReference type="RefSeq" id="XP_009529710.1">
    <property type="nucleotide sequence ID" value="XM_009531415.1"/>
</dbReference>
<dbReference type="PROSITE" id="PS50280">
    <property type="entry name" value="SET"/>
    <property type="match status" value="1"/>
</dbReference>
<feature type="region of interest" description="Disordered" evidence="1">
    <location>
        <begin position="1"/>
        <end position="36"/>
    </location>
</feature>
<evidence type="ECO:0000313" key="3">
    <source>
        <dbReference type="EMBL" id="EGZ15961.1"/>
    </source>
</evidence>
<dbReference type="AlphaFoldDB" id="G4ZLB5"/>
<dbReference type="KEGG" id="psoj:PHYSODRAFT_334153"/>
<dbReference type="InterPro" id="IPR046341">
    <property type="entry name" value="SET_dom_sf"/>
</dbReference>
<dbReference type="Proteomes" id="UP000002640">
    <property type="component" value="Unassembled WGS sequence"/>
</dbReference>
<feature type="domain" description="SET" evidence="2">
    <location>
        <begin position="66"/>
        <end position="168"/>
    </location>
</feature>